<evidence type="ECO:0000256" key="1">
    <source>
        <dbReference type="SAM" id="MobiDB-lite"/>
    </source>
</evidence>
<feature type="compositionally biased region" description="Acidic residues" evidence="1">
    <location>
        <begin position="14"/>
        <end position="26"/>
    </location>
</feature>
<dbReference type="EMBL" id="JBBPCC010000003">
    <property type="protein sequence ID" value="MEK8127754.1"/>
    <property type="molecule type" value="Genomic_DNA"/>
</dbReference>
<sequence>MTVQEKELPVTDTILEDYDDDDDDDDRWVPAGQSEQGSVHDRKGRRARRCGMAWC</sequence>
<accession>A0ABU9DG59</accession>
<proteinExistence type="predicted"/>
<gene>
    <name evidence="2" type="ORF">WMW72_07465</name>
</gene>
<keyword evidence="3" id="KW-1185">Reference proteome</keyword>
<evidence type="ECO:0000313" key="3">
    <source>
        <dbReference type="Proteomes" id="UP001469365"/>
    </source>
</evidence>
<name>A0ABU9DG59_9BACL</name>
<feature type="region of interest" description="Disordered" evidence="1">
    <location>
        <begin position="1"/>
        <end position="44"/>
    </location>
</feature>
<comment type="caution">
    <text evidence="2">The sequence shown here is derived from an EMBL/GenBank/DDBJ whole genome shotgun (WGS) entry which is preliminary data.</text>
</comment>
<reference evidence="2 3" key="1">
    <citation type="submission" date="2024-04" db="EMBL/GenBank/DDBJ databases">
        <title>draft genome sequnece of Paenibacillus filicis.</title>
        <authorList>
            <person name="Kim D.-U."/>
        </authorList>
    </citation>
    <scope>NUCLEOTIDE SEQUENCE [LARGE SCALE GENOMIC DNA]</scope>
    <source>
        <strain evidence="2 3">KACC14197</strain>
    </source>
</reference>
<protein>
    <submittedName>
        <fullName evidence="2">Uncharacterized protein</fullName>
    </submittedName>
</protein>
<dbReference type="RefSeq" id="WP_341414804.1">
    <property type="nucleotide sequence ID" value="NZ_JBBPCC010000003.1"/>
</dbReference>
<organism evidence="2 3">
    <name type="scientific">Paenibacillus filicis</name>
    <dbReference type="NCBI Taxonomy" id="669464"/>
    <lineage>
        <taxon>Bacteria</taxon>
        <taxon>Bacillati</taxon>
        <taxon>Bacillota</taxon>
        <taxon>Bacilli</taxon>
        <taxon>Bacillales</taxon>
        <taxon>Paenibacillaceae</taxon>
        <taxon>Paenibacillus</taxon>
    </lineage>
</organism>
<evidence type="ECO:0000313" key="2">
    <source>
        <dbReference type="EMBL" id="MEK8127754.1"/>
    </source>
</evidence>
<dbReference type="Proteomes" id="UP001469365">
    <property type="component" value="Unassembled WGS sequence"/>
</dbReference>